<proteinExistence type="predicted"/>
<dbReference type="EMBL" id="BDGG01000010">
    <property type="protein sequence ID" value="GAV03880.1"/>
    <property type="molecule type" value="Genomic_DNA"/>
</dbReference>
<organism evidence="1 2">
    <name type="scientific">Ramazzottius varieornatus</name>
    <name type="common">Water bear</name>
    <name type="synonym">Tardigrade</name>
    <dbReference type="NCBI Taxonomy" id="947166"/>
    <lineage>
        <taxon>Eukaryota</taxon>
        <taxon>Metazoa</taxon>
        <taxon>Ecdysozoa</taxon>
        <taxon>Tardigrada</taxon>
        <taxon>Eutardigrada</taxon>
        <taxon>Parachela</taxon>
        <taxon>Hypsibioidea</taxon>
        <taxon>Ramazzottiidae</taxon>
        <taxon>Ramazzottius</taxon>
    </lineage>
</organism>
<gene>
    <name evidence="1" type="primary">RvY_14249-1</name>
    <name evidence="1" type="synonym">RvY_14249.1</name>
    <name evidence="1" type="ORF">RvY_14249</name>
</gene>
<reference evidence="1 2" key="1">
    <citation type="journal article" date="2016" name="Nat. Commun.">
        <title>Extremotolerant tardigrade genome and improved radiotolerance of human cultured cells by tardigrade-unique protein.</title>
        <authorList>
            <person name="Hashimoto T."/>
            <person name="Horikawa D.D."/>
            <person name="Saito Y."/>
            <person name="Kuwahara H."/>
            <person name="Kozuka-Hata H."/>
            <person name="Shin-I T."/>
            <person name="Minakuchi Y."/>
            <person name="Ohishi K."/>
            <person name="Motoyama A."/>
            <person name="Aizu T."/>
            <person name="Enomoto A."/>
            <person name="Kondo K."/>
            <person name="Tanaka S."/>
            <person name="Hara Y."/>
            <person name="Koshikawa S."/>
            <person name="Sagara H."/>
            <person name="Miura T."/>
            <person name="Yokobori S."/>
            <person name="Miyagawa K."/>
            <person name="Suzuki Y."/>
            <person name="Kubo T."/>
            <person name="Oyama M."/>
            <person name="Kohara Y."/>
            <person name="Fujiyama A."/>
            <person name="Arakawa K."/>
            <person name="Katayama T."/>
            <person name="Toyoda A."/>
            <person name="Kunieda T."/>
        </authorList>
    </citation>
    <scope>NUCLEOTIDE SEQUENCE [LARGE SCALE GENOMIC DNA]</scope>
    <source>
        <strain evidence="1 2">YOKOZUNA-1</strain>
    </source>
</reference>
<name>A0A1D1VQP8_RAMVA</name>
<dbReference type="AlphaFoldDB" id="A0A1D1VQP8"/>
<evidence type="ECO:0000313" key="2">
    <source>
        <dbReference type="Proteomes" id="UP000186922"/>
    </source>
</evidence>
<comment type="caution">
    <text evidence="1">The sequence shown here is derived from an EMBL/GenBank/DDBJ whole genome shotgun (WGS) entry which is preliminary data.</text>
</comment>
<protein>
    <submittedName>
        <fullName evidence="1">Uncharacterized protein</fullName>
    </submittedName>
</protein>
<accession>A0A1D1VQP8</accession>
<evidence type="ECO:0000313" key="1">
    <source>
        <dbReference type="EMBL" id="GAV03880.1"/>
    </source>
</evidence>
<sequence length="113" mass="12914">MEEFNYKFNDTADTLYSRTSHLISPSIVDGCDGYPLSAYGNYLLVKRKKKFMARMKYPPQRLLLVNIRLTASDILYLRVNGQLAQTGFVPADFRLVLMNCHLAGIDWCRLGCS</sequence>
<keyword evidence="2" id="KW-1185">Reference proteome</keyword>
<dbReference type="Proteomes" id="UP000186922">
    <property type="component" value="Unassembled WGS sequence"/>
</dbReference>